<dbReference type="RefSeq" id="WP_110312590.1">
    <property type="nucleotide sequence ID" value="NZ_QICL01000046.1"/>
</dbReference>
<keyword evidence="2" id="KW-0238">DNA-binding</keyword>
<dbReference type="Gene3D" id="1.10.150.130">
    <property type="match status" value="1"/>
</dbReference>
<dbReference type="Gene3D" id="1.10.443.10">
    <property type="entry name" value="Intergrase catalytic core"/>
    <property type="match status" value="1"/>
</dbReference>
<dbReference type="PROSITE" id="PS51898">
    <property type="entry name" value="TYR_RECOMBINASE"/>
    <property type="match status" value="1"/>
</dbReference>
<dbReference type="Pfam" id="PF17293">
    <property type="entry name" value="Arm-DNA-bind_5"/>
    <property type="match status" value="1"/>
</dbReference>
<protein>
    <submittedName>
        <fullName evidence="5">Site-specific recombinase XerD</fullName>
    </submittedName>
</protein>
<comment type="caution">
    <text evidence="5">The sequence shown here is derived from an EMBL/GenBank/DDBJ whole genome shotgun (WGS) entry which is preliminary data.</text>
</comment>
<dbReference type="InterPro" id="IPR013762">
    <property type="entry name" value="Integrase-like_cat_sf"/>
</dbReference>
<sequence length="419" mass="49472">MKRSTFRILFYINRNKQKKDGKSPILGRITVDGMHTQFSLQEYIEPELWSAQDNCAIGKNKACKELNLKLEKYRQDLKYHYNKQVEDNAYVTAESLKNTLLGIGTHEVMLLKEFEAHNKEFFQSIGITKVKSTYKSYNTAYNTLRNFIRYKYDMDDIAFNQLSYTFIEEFDFYMRVTLGYKTNTRHGRIRMLKYIVMRAIKKEVIRNNPFADYHVKSSEGERRWLSKEELDLIMQTPIKRIAVNYVRNLFVFAAFTGLAFIDLQTLKWSEIFTDKRGMRWIRKKRSKTGTECIIPLLDIPLQIIKYYKGSAKDGRVFDIGSYSLVLLYMQELRELLNMKTLCFHQSRHTYATTVCLSNGVPIETLCIMMGHRNISTTQIYSKITKNRINEDMQLLEKSIDRKYSLPEQMQHISSVNNNK</sequence>
<dbReference type="SUPFAM" id="SSF56349">
    <property type="entry name" value="DNA breaking-rejoining enzymes"/>
    <property type="match status" value="1"/>
</dbReference>
<dbReference type="AlphaFoldDB" id="A0A2V3PK73"/>
<dbReference type="OrthoDB" id="1493636at2"/>
<dbReference type="InterPro" id="IPR011010">
    <property type="entry name" value="DNA_brk_join_enz"/>
</dbReference>
<dbReference type="InterPro" id="IPR025269">
    <property type="entry name" value="SAM-like_dom"/>
</dbReference>
<reference evidence="5 6" key="1">
    <citation type="submission" date="2018-03" db="EMBL/GenBank/DDBJ databases">
        <title>Genomic Encyclopedia of Archaeal and Bacterial Type Strains, Phase II (KMG-II): from individual species to whole genera.</title>
        <authorList>
            <person name="Goeker M."/>
        </authorList>
    </citation>
    <scope>NUCLEOTIDE SEQUENCE [LARGE SCALE GENOMIC DNA]</scope>
    <source>
        <strain evidence="5 6">DSM 100214</strain>
    </source>
</reference>
<dbReference type="Pfam" id="PF00589">
    <property type="entry name" value="Phage_integrase"/>
    <property type="match status" value="1"/>
</dbReference>
<gene>
    <name evidence="5" type="ORF">CLV62_1463</name>
</gene>
<dbReference type="Pfam" id="PF13102">
    <property type="entry name" value="Phage_int_SAM_5"/>
    <property type="match status" value="1"/>
</dbReference>
<keyword evidence="3" id="KW-0233">DNA recombination</keyword>
<feature type="domain" description="Tyr recombinase" evidence="4">
    <location>
        <begin position="220"/>
        <end position="393"/>
    </location>
</feature>
<dbReference type="GO" id="GO:0003677">
    <property type="term" value="F:DNA binding"/>
    <property type="evidence" value="ECO:0007669"/>
    <property type="project" value="UniProtKB-KW"/>
</dbReference>
<dbReference type="InterPro" id="IPR035386">
    <property type="entry name" value="Arm-DNA-bind_5"/>
</dbReference>
<dbReference type="EMBL" id="QICL01000046">
    <property type="protein sequence ID" value="PXV58452.1"/>
    <property type="molecule type" value="Genomic_DNA"/>
</dbReference>
<dbReference type="InterPro" id="IPR010998">
    <property type="entry name" value="Integrase_recombinase_N"/>
</dbReference>
<dbReference type="Proteomes" id="UP000247973">
    <property type="component" value="Unassembled WGS sequence"/>
</dbReference>
<dbReference type="PANTHER" id="PTHR30349">
    <property type="entry name" value="PHAGE INTEGRASE-RELATED"/>
    <property type="match status" value="1"/>
</dbReference>
<accession>A0A2V3PK73</accession>
<dbReference type="CDD" id="cd01185">
    <property type="entry name" value="INTN1_C_like"/>
    <property type="match status" value="1"/>
</dbReference>
<organism evidence="5 6">
    <name type="scientific">Dysgonomonas alginatilytica</name>
    <dbReference type="NCBI Taxonomy" id="1605892"/>
    <lineage>
        <taxon>Bacteria</taxon>
        <taxon>Pseudomonadati</taxon>
        <taxon>Bacteroidota</taxon>
        <taxon>Bacteroidia</taxon>
        <taxon>Bacteroidales</taxon>
        <taxon>Dysgonomonadaceae</taxon>
        <taxon>Dysgonomonas</taxon>
    </lineage>
</organism>
<dbReference type="InterPro" id="IPR050090">
    <property type="entry name" value="Tyrosine_recombinase_XerCD"/>
</dbReference>
<name>A0A2V3PK73_9BACT</name>
<dbReference type="PANTHER" id="PTHR30349:SF64">
    <property type="entry name" value="PROPHAGE INTEGRASE INTD-RELATED"/>
    <property type="match status" value="1"/>
</dbReference>
<dbReference type="GO" id="GO:0006310">
    <property type="term" value="P:DNA recombination"/>
    <property type="evidence" value="ECO:0007669"/>
    <property type="project" value="UniProtKB-KW"/>
</dbReference>
<evidence type="ECO:0000256" key="1">
    <source>
        <dbReference type="ARBA" id="ARBA00008857"/>
    </source>
</evidence>
<keyword evidence="6" id="KW-1185">Reference proteome</keyword>
<evidence type="ECO:0000259" key="4">
    <source>
        <dbReference type="PROSITE" id="PS51898"/>
    </source>
</evidence>
<dbReference type="InterPro" id="IPR002104">
    <property type="entry name" value="Integrase_catalytic"/>
</dbReference>
<dbReference type="GO" id="GO:0015074">
    <property type="term" value="P:DNA integration"/>
    <property type="evidence" value="ECO:0007669"/>
    <property type="project" value="InterPro"/>
</dbReference>
<evidence type="ECO:0000256" key="3">
    <source>
        <dbReference type="ARBA" id="ARBA00023172"/>
    </source>
</evidence>
<evidence type="ECO:0000313" key="5">
    <source>
        <dbReference type="EMBL" id="PXV58452.1"/>
    </source>
</evidence>
<proteinExistence type="inferred from homology"/>
<evidence type="ECO:0000256" key="2">
    <source>
        <dbReference type="ARBA" id="ARBA00023125"/>
    </source>
</evidence>
<evidence type="ECO:0000313" key="6">
    <source>
        <dbReference type="Proteomes" id="UP000247973"/>
    </source>
</evidence>
<comment type="similarity">
    <text evidence="1">Belongs to the 'phage' integrase family.</text>
</comment>